<dbReference type="SUPFAM" id="SSF52540">
    <property type="entry name" value="P-loop containing nucleoside triphosphate hydrolases"/>
    <property type="match status" value="1"/>
</dbReference>
<dbReference type="Gene3D" id="3.40.50.300">
    <property type="entry name" value="P-loop containing nucleotide triphosphate hydrolases"/>
    <property type="match status" value="1"/>
</dbReference>
<gene>
    <name evidence="1" type="ORF">BPLFYP29_00953</name>
</gene>
<reference evidence="1 2" key="1">
    <citation type="submission" date="2019-07" db="EMBL/GenBank/DDBJ databases">
        <authorList>
            <person name="Chang H.-W."/>
            <person name="Raman A."/>
            <person name="Venkatesh S."/>
            <person name="Gehrig J."/>
        </authorList>
    </citation>
    <scope>NUCLEOTIDE SEQUENCE [LARGE SCALE GENOMIC DNA]</scope>
    <source>
        <strain evidence="1">Bifidobacterium_pseudocatenulatum_LFYP_29</strain>
    </source>
</reference>
<dbReference type="AlphaFoldDB" id="A0AAX3IXS1"/>
<dbReference type="RefSeq" id="WP_004220927.1">
    <property type="nucleotide sequence ID" value="NZ_CAXYLE010000001.1"/>
</dbReference>
<name>A0AAX3IXS1_BIFPS</name>
<evidence type="ECO:0000313" key="1">
    <source>
        <dbReference type="EMBL" id="VUX63379.1"/>
    </source>
</evidence>
<evidence type="ECO:0000313" key="2">
    <source>
        <dbReference type="Proteomes" id="UP000331308"/>
    </source>
</evidence>
<proteinExistence type="predicted"/>
<dbReference type="InterPro" id="IPR027417">
    <property type="entry name" value="P-loop_NTPase"/>
</dbReference>
<organism evidence="1 2">
    <name type="scientific">Bifidobacterium pseudocatenulatum</name>
    <dbReference type="NCBI Taxonomy" id="28026"/>
    <lineage>
        <taxon>Bacteria</taxon>
        <taxon>Bacillati</taxon>
        <taxon>Actinomycetota</taxon>
        <taxon>Actinomycetes</taxon>
        <taxon>Bifidobacteriales</taxon>
        <taxon>Bifidobacteriaceae</taxon>
        <taxon>Bifidobacterium</taxon>
    </lineage>
</organism>
<protein>
    <submittedName>
        <fullName evidence="1">Uncharacterized protein</fullName>
    </submittedName>
</protein>
<sequence>MAKSVELFGNNVAYEIRLQQALEEDMLCPSHYYGVGEYISKFMGQQVSADSMTDKDRTEFSRWLEQLTDPNRVRYIIDKIQIYSEAGTDVRGLVFCSRRDEAKRLSAMFNEQVNQQVERPYRTKAITGENSQAERDEAVKQLKMANLTISSPLIYSMKVWIFLISTKLLCFVKRSRALFSHSSSAEVYVRQAVKIRL</sequence>
<comment type="caution">
    <text evidence="1">The sequence shown here is derived from an EMBL/GenBank/DDBJ whole genome shotgun (WGS) entry which is preliminary data.</text>
</comment>
<dbReference type="EMBL" id="CABHOD010000004">
    <property type="protein sequence ID" value="VUX63379.1"/>
    <property type="molecule type" value="Genomic_DNA"/>
</dbReference>
<dbReference type="Proteomes" id="UP000331308">
    <property type="component" value="Unassembled WGS sequence"/>
</dbReference>
<accession>A0AAX3IXS1</accession>